<evidence type="ECO:0000313" key="1">
    <source>
        <dbReference type="EMBL" id="MBP1931195.1"/>
    </source>
</evidence>
<dbReference type="InterPro" id="IPR025942">
    <property type="entry name" value="SpoVIF"/>
</dbReference>
<protein>
    <submittedName>
        <fullName evidence="1">Uncharacterized protein</fullName>
    </submittedName>
</protein>
<dbReference type="EMBL" id="JAGGKT010000002">
    <property type="protein sequence ID" value="MBP1931195.1"/>
    <property type="molecule type" value="Genomic_DNA"/>
</dbReference>
<dbReference type="Pfam" id="PF14069">
    <property type="entry name" value="SpoVIF"/>
    <property type="match status" value="1"/>
</dbReference>
<reference evidence="1 2" key="1">
    <citation type="submission" date="2021-03" db="EMBL/GenBank/DDBJ databases">
        <title>Genomic Encyclopedia of Type Strains, Phase IV (KMG-IV): sequencing the most valuable type-strain genomes for metagenomic binning, comparative biology and taxonomic classification.</title>
        <authorList>
            <person name="Goeker M."/>
        </authorList>
    </citation>
    <scope>NUCLEOTIDE SEQUENCE [LARGE SCALE GENOMIC DNA]</scope>
    <source>
        <strain evidence="1 2">DSM 24738</strain>
    </source>
</reference>
<dbReference type="Proteomes" id="UP001519343">
    <property type="component" value="Unassembled WGS sequence"/>
</dbReference>
<sequence>MNFKNMLKKINEKSKKPWSMDKVKSIAKGYSKKDLNKGKNIDSLIEDVAKAAGIKISDEKLADVKNKVMKNLGKK</sequence>
<proteinExistence type="predicted"/>
<gene>
    <name evidence="1" type="ORF">J2Z37_001192</name>
</gene>
<comment type="caution">
    <text evidence="1">The sequence shown here is derived from an EMBL/GenBank/DDBJ whole genome shotgun (WGS) entry which is preliminary data.</text>
</comment>
<accession>A0ABS4GMV8</accession>
<name>A0ABS4GMV8_9BACL</name>
<evidence type="ECO:0000313" key="2">
    <source>
        <dbReference type="Proteomes" id="UP001519343"/>
    </source>
</evidence>
<organism evidence="1 2">
    <name type="scientific">Ammoniphilus resinae</name>
    <dbReference type="NCBI Taxonomy" id="861532"/>
    <lineage>
        <taxon>Bacteria</taxon>
        <taxon>Bacillati</taxon>
        <taxon>Bacillota</taxon>
        <taxon>Bacilli</taxon>
        <taxon>Bacillales</taxon>
        <taxon>Paenibacillaceae</taxon>
        <taxon>Aneurinibacillus group</taxon>
        <taxon>Ammoniphilus</taxon>
    </lineage>
</organism>
<keyword evidence="2" id="KW-1185">Reference proteome</keyword>